<comment type="caution">
    <text evidence="7">The sequence shown here is derived from an EMBL/GenBank/DDBJ whole genome shotgun (WGS) entry which is preliminary data.</text>
</comment>
<dbReference type="InParanoid" id="U5DQV8"/>
<dbReference type="OrthoDB" id="448459at2"/>
<sequence>MRSPVTHCDDSTAGLHHEGRASFRVGDAFYRPTTRVVRDLGVLAAAVYRDRVGHLRVLDAMAGCGVRSLRYWLESHADFVRANDGNPDMKALLAENLQAAIAAGRAGITVENAHRLFLNCYSQQDFYDLVDIDSFGTPAQYLGTALWATCLGGLLYLTSTDGRAGTGNLPRRALQAYGVYTRLHPAAHEQALRVLIGAAQRQAAGLDRGIEPVFAYFTGSTYRVLVRYVSPRVLTPQNYGFLGYCRRCGNYTRVAWHRLGRSRCACDGGDLTHSGPQWLGALHNPEWLQAMQQQAIAWGWADRATLLAAMIAEADCPPWFFPLGEIGKRGRIDLPKRDRLLAALRDRGYRAATACVDTQAIKTDADMQVCVEVARSLLDRE</sequence>
<dbReference type="InterPro" id="IPR002905">
    <property type="entry name" value="Trm1"/>
</dbReference>
<dbReference type="eggNOG" id="COG1867">
    <property type="taxonomic scope" value="Bacteria"/>
</dbReference>
<keyword evidence="3 7" id="KW-0808">Transferase</keyword>
<dbReference type="PANTHER" id="PTHR10631:SF9">
    <property type="entry name" value="TRNA (GUANINE(26)-N(2))-DIMETHYLTRANSFERASE"/>
    <property type="match status" value="1"/>
</dbReference>
<evidence type="ECO:0000256" key="6">
    <source>
        <dbReference type="ARBA" id="ARBA00022884"/>
    </source>
</evidence>
<keyword evidence="8" id="KW-1185">Reference proteome</keyword>
<dbReference type="SUPFAM" id="SSF53335">
    <property type="entry name" value="S-adenosyl-L-methionine-dependent methyltransferases"/>
    <property type="match status" value="1"/>
</dbReference>
<evidence type="ECO:0000256" key="5">
    <source>
        <dbReference type="ARBA" id="ARBA00022694"/>
    </source>
</evidence>
<keyword evidence="1" id="KW-0820">tRNA-binding</keyword>
<evidence type="ECO:0000256" key="4">
    <source>
        <dbReference type="ARBA" id="ARBA00022691"/>
    </source>
</evidence>
<dbReference type="PANTHER" id="PTHR10631">
    <property type="entry name" value="N 2 ,N 2 -DIMETHYLGUANOSINE TRNA METHYLTRANSFERASE"/>
    <property type="match status" value="1"/>
</dbReference>
<dbReference type="InterPro" id="IPR042296">
    <property type="entry name" value="tRNA_met_Trm1_C"/>
</dbReference>
<gene>
    <name evidence="7" type="ORF">KR51_00013960</name>
</gene>
<evidence type="ECO:0000313" key="8">
    <source>
        <dbReference type="Proteomes" id="UP000016960"/>
    </source>
</evidence>
<keyword evidence="6" id="KW-0694">RNA-binding</keyword>
<dbReference type="PATRIC" id="fig|582515.4.peg.1564"/>
<dbReference type="GO" id="GO:0000049">
    <property type="term" value="F:tRNA binding"/>
    <property type="evidence" value="ECO:0007669"/>
    <property type="project" value="UniProtKB-KW"/>
</dbReference>
<dbReference type="GO" id="GO:0016423">
    <property type="term" value="F:tRNA (guanine) methyltransferase activity"/>
    <property type="evidence" value="ECO:0007669"/>
    <property type="project" value="InterPro"/>
</dbReference>
<organism evidence="7 8">
    <name type="scientific">Rubidibacter lacunae KORDI 51-2</name>
    <dbReference type="NCBI Taxonomy" id="582515"/>
    <lineage>
        <taxon>Bacteria</taxon>
        <taxon>Bacillati</taxon>
        <taxon>Cyanobacteriota</taxon>
        <taxon>Cyanophyceae</taxon>
        <taxon>Oscillatoriophycideae</taxon>
        <taxon>Chroococcales</taxon>
        <taxon>Aphanothecaceae</taxon>
        <taxon>Rubidibacter</taxon>
    </lineage>
</organism>
<dbReference type="GO" id="GO:0002940">
    <property type="term" value="P:tRNA N2-guanine methylation"/>
    <property type="evidence" value="ECO:0007669"/>
    <property type="project" value="TreeGrafter"/>
</dbReference>
<keyword evidence="5" id="KW-0819">tRNA processing</keyword>
<evidence type="ECO:0000256" key="2">
    <source>
        <dbReference type="ARBA" id="ARBA00022603"/>
    </source>
</evidence>
<name>U5DQV8_9CHRO</name>
<dbReference type="InterPro" id="IPR029063">
    <property type="entry name" value="SAM-dependent_MTases_sf"/>
</dbReference>
<accession>U5DQV8</accession>
<keyword evidence="2 7" id="KW-0489">Methyltransferase</keyword>
<dbReference type="Gene3D" id="3.40.50.150">
    <property type="entry name" value="Vaccinia Virus protein VP39"/>
    <property type="match status" value="1"/>
</dbReference>
<dbReference type="Pfam" id="PF02005">
    <property type="entry name" value="TRM"/>
    <property type="match status" value="1"/>
</dbReference>
<evidence type="ECO:0000313" key="7">
    <source>
        <dbReference type="EMBL" id="ERN42060.1"/>
    </source>
</evidence>
<dbReference type="Gene3D" id="3.30.56.70">
    <property type="entry name" value="N2,N2-dimethylguanosine tRNA methyltransferase, C-terminal domain"/>
    <property type="match status" value="1"/>
</dbReference>
<reference evidence="7 8" key="1">
    <citation type="submission" date="2013-05" db="EMBL/GenBank/DDBJ databases">
        <title>Draft genome sequence of Rubidibacter lacunae KORDI 51-2.</title>
        <authorList>
            <person name="Choi D.H."/>
            <person name="Noh J.H."/>
            <person name="Kwon K.-K."/>
            <person name="Lee J.-H."/>
            <person name="Ryu J.-Y."/>
        </authorList>
    </citation>
    <scope>NUCLEOTIDE SEQUENCE [LARGE SCALE GENOMIC DNA]</scope>
    <source>
        <strain evidence="7 8">KORDI 51-2</strain>
    </source>
</reference>
<dbReference type="STRING" id="582515.KR51_00013960"/>
<dbReference type="AlphaFoldDB" id="U5DQV8"/>
<dbReference type="EMBL" id="ASSJ01000035">
    <property type="protein sequence ID" value="ERN42060.1"/>
    <property type="molecule type" value="Genomic_DNA"/>
</dbReference>
<keyword evidence="4" id="KW-0949">S-adenosyl-L-methionine</keyword>
<proteinExistence type="predicted"/>
<dbReference type="PROSITE" id="PS51626">
    <property type="entry name" value="SAM_MT_TRM1"/>
    <property type="match status" value="1"/>
</dbReference>
<protein>
    <submittedName>
        <fullName evidence="7">N2,N2-dimethylguanosine tRNA methyltransferase</fullName>
    </submittedName>
</protein>
<evidence type="ECO:0000256" key="1">
    <source>
        <dbReference type="ARBA" id="ARBA00022555"/>
    </source>
</evidence>
<dbReference type="Proteomes" id="UP000016960">
    <property type="component" value="Unassembled WGS sequence"/>
</dbReference>
<evidence type="ECO:0000256" key="3">
    <source>
        <dbReference type="ARBA" id="ARBA00022679"/>
    </source>
</evidence>